<evidence type="ECO:0000256" key="3">
    <source>
        <dbReference type="ARBA" id="ARBA00022827"/>
    </source>
</evidence>
<dbReference type="AlphaFoldDB" id="A0A0F8YBP9"/>
<organism evidence="7">
    <name type="scientific">marine sediment metagenome</name>
    <dbReference type="NCBI Taxonomy" id="412755"/>
    <lineage>
        <taxon>unclassified sequences</taxon>
        <taxon>metagenomes</taxon>
        <taxon>ecological metagenomes</taxon>
    </lineage>
</organism>
<dbReference type="EMBL" id="LAZR01054317">
    <property type="protein sequence ID" value="KKK78818.1"/>
    <property type="molecule type" value="Genomic_DNA"/>
</dbReference>
<evidence type="ECO:0000259" key="6">
    <source>
        <dbReference type="Pfam" id="PF01593"/>
    </source>
</evidence>
<feature type="non-terminal residue" evidence="7">
    <location>
        <position position="399"/>
    </location>
</feature>
<keyword evidence="5" id="KW-0520">NAD</keyword>
<sequence length="399" mass="43762">DETGLHRYLDVLQGVVDEFNKIKLPVEPQDMPRLMQEAPNFMKWGMRPLGELFDDCNLGQKARAILDAESGTYATPPSRAPVLMQAALMDHYMKGAYYPKGGGQVLPAHFVDVIRSNGGEVRTRAGVQRILVEDGKAAGVRLTTGEEFRAPVVVSNADLKRTFLEMVGEEHLSAQTAARVRQYRMALPLFCVYLGLDIDLRGRMPNTNYFYFSSFDTEGTYQDCFEGRVPSDLNLFITVASVKDPETKAIAPKGYSSLEIMTLVPADYSLWGIEKGPASGEKYHSNPDYQSLKQRLTDVLVEGAEQVIPDIRDHIVWKEAATPISQEHFTLSTGGTSYGIELADDQFGPSRPSPKTEIEGLFLAGASTIFGHGISGVMRGGVGCASAVLGRDLQSEVEA</sequence>
<dbReference type="Pfam" id="PF01593">
    <property type="entry name" value="Amino_oxidase"/>
    <property type="match status" value="1"/>
</dbReference>
<reference evidence="7" key="1">
    <citation type="journal article" date="2015" name="Nature">
        <title>Complex archaea that bridge the gap between prokaryotes and eukaryotes.</title>
        <authorList>
            <person name="Spang A."/>
            <person name="Saw J.H."/>
            <person name="Jorgensen S.L."/>
            <person name="Zaremba-Niedzwiedzka K."/>
            <person name="Martijn J."/>
            <person name="Lind A.E."/>
            <person name="van Eijk R."/>
            <person name="Schleper C."/>
            <person name="Guy L."/>
            <person name="Ettema T.J."/>
        </authorList>
    </citation>
    <scope>NUCLEOTIDE SEQUENCE</scope>
</reference>
<comment type="caution">
    <text evidence="7">The sequence shown here is derived from an EMBL/GenBank/DDBJ whole genome shotgun (WGS) entry which is preliminary data.</text>
</comment>
<dbReference type="SUPFAM" id="SSF51905">
    <property type="entry name" value="FAD/NAD(P)-binding domain"/>
    <property type="match status" value="1"/>
</dbReference>
<dbReference type="InterPro" id="IPR036188">
    <property type="entry name" value="FAD/NAD-bd_sf"/>
</dbReference>
<proteinExistence type="predicted"/>
<gene>
    <name evidence="7" type="ORF">LCGC14_2839750</name>
</gene>
<evidence type="ECO:0000256" key="1">
    <source>
        <dbReference type="ARBA" id="ARBA00022630"/>
    </source>
</evidence>
<name>A0A0F8YBP9_9ZZZZ</name>
<keyword evidence="2" id="KW-0732">Signal</keyword>
<protein>
    <recommendedName>
        <fullName evidence="6">Amine oxidase domain-containing protein</fullName>
    </recommendedName>
</protein>
<dbReference type="InterPro" id="IPR052206">
    <property type="entry name" value="Retinol_saturase"/>
</dbReference>
<evidence type="ECO:0000313" key="7">
    <source>
        <dbReference type="EMBL" id="KKK78818.1"/>
    </source>
</evidence>
<dbReference type="PANTHER" id="PTHR46091:SF3">
    <property type="entry name" value="AMINE OXIDASE DOMAIN-CONTAINING PROTEIN"/>
    <property type="match status" value="1"/>
</dbReference>
<dbReference type="InterPro" id="IPR002937">
    <property type="entry name" value="Amino_oxidase"/>
</dbReference>
<evidence type="ECO:0000256" key="5">
    <source>
        <dbReference type="ARBA" id="ARBA00023027"/>
    </source>
</evidence>
<dbReference type="GO" id="GO:0016491">
    <property type="term" value="F:oxidoreductase activity"/>
    <property type="evidence" value="ECO:0007669"/>
    <property type="project" value="InterPro"/>
</dbReference>
<keyword evidence="3" id="KW-0274">FAD</keyword>
<evidence type="ECO:0000256" key="2">
    <source>
        <dbReference type="ARBA" id="ARBA00022729"/>
    </source>
</evidence>
<feature type="domain" description="Amine oxidase" evidence="6">
    <location>
        <begin position="60"/>
        <end position="200"/>
    </location>
</feature>
<accession>A0A0F8YBP9</accession>
<feature type="non-terminal residue" evidence="7">
    <location>
        <position position="1"/>
    </location>
</feature>
<dbReference type="PANTHER" id="PTHR46091">
    <property type="entry name" value="BLR7054 PROTEIN"/>
    <property type="match status" value="1"/>
</dbReference>
<keyword evidence="4" id="KW-0521">NADP</keyword>
<evidence type="ECO:0000256" key="4">
    <source>
        <dbReference type="ARBA" id="ARBA00022857"/>
    </source>
</evidence>
<keyword evidence="1" id="KW-0285">Flavoprotein</keyword>
<dbReference type="Gene3D" id="3.50.50.60">
    <property type="entry name" value="FAD/NAD(P)-binding domain"/>
    <property type="match status" value="1"/>
</dbReference>